<dbReference type="CDD" id="cd00154">
    <property type="entry name" value="Rab"/>
    <property type="match status" value="1"/>
</dbReference>
<feature type="compositionally biased region" description="Basic residues" evidence="4">
    <location>
        <begin position="1"/>
        <end position="10"/>
    </location>
</feature>
<reference evidence="5 6" key="1">
    <citation type="journal article" date="2023" name="Genes (Basel)">
        <title>Chromosome-Level Genome Assembly and Circadian Gene Repertoire of the Patagonia Blennie Eleginops maclovinus-The Closest Ancestral Proxy of Antarctic Cryonotothenioids.</title>
        <authorList>
            <person name="Cheng C.C."/>
            <person name="Rivera-Colon A.G."/>
            <person name="Minhas B.F."/>
            <person name="Wilson L."/>
            <person name="Rayamajhi N."/>
            <person name="Vargas-Chacoff L."/>
            <person name="Catchen J.M."/>
        </authorList>
    </citation>
    <scope>NUCLEOTIDE SEQUENCE [LARGE SCALE GENOMIC DNA]</scope>
    <source>
        <strain evidence="5">JMC-PN-2008</strain>
    </source>
</reference>
<evidence type="ECO:0000256" key="4">
    <source>
        <dbReference type="SAM" id="MobiDB-lite"/>
    </source>
</evidence>
<organism evidence="5 6">
    <name type="scientific">Eleginops maclovinus</name>
    <name type="common">Patagonian blennie</name>
    <name type="synonym">Eleginus maclovinus</name>
    <dbReference type="NCBI Taxonomy" id="56733"/>
    <lineage>
        <taxon>Eukaryota</taxon>
        <taxon>Metazoa</taxon>
        <taxon>Chordata</taxon>
        <taxon>Craniata</taxon>
        <taxon>Vertebrata</taxon>
        <taxon>Euteleostomi</taxon>
        <taxon>Actinopterygii</taxon>
        <taxon>Neopterygii</taxon>
        <taxon>Teleostei</taxon>
        <taxon>Neoteleostei</taxon>
        <taxon>Acanthomorphata</taxon>
        <taxon>Eupercaria</taxon>
        <taxon>Perciformes</taxon>
        <taxon>Notothenioidei</taxon>
        <taxon>Eleginopidae</taxon>
        <taxon>Eleginops</taxon>
    </lineage>
</organism>
<dbReference type="EMBL" id="JAUZQC010000004">
    <property type="protein sequence ID" value="KAK5872534.1"/>
    <property type="molecule type" value="Genomic_DNA"/>
</dbReference>
<dbReference type="SUPFAM" id="SSF52540">
    <property type="entry name" value="P-loop containing nucleoside triphosphate hydrolases"/>
    <property type="match status" value="1"/>
</dbReference>
<dbReference type="SMART" id="SM00176">
    <property type="entry name" value="RAN"/>
    <property type="match status" value="1"/>
</dbReference>
<evidence type="ECO:0000256" key="2">
    <source>
        <dbReference type="ARBA" id="ARBA00023134"/>
    </source>
</evidence>
<proteinExistence type="predicted"/>
<dbReference type="NCBIfam" id="TIGR00231">
    <property type="entry name" value="small_GTP"/>
    <property type="match status" value="1"/>
</dbReference>
<sequence>MGSSRKAHGLKKYENQTASTDKIQDTQHESDVRSNTDESAIKTPEELREESLSLDQMSEADESEKKPSYISTLKEGNAPRPVSEKTVQPLYTEVGLGQERQQKFSLEGIPRIADLKSNAYNVMMVGDSSVGKTSFMKRAQSGKFSLDLPASVGLDSCTWTVVVDGKLVVLQLWDTAGQERFHSITRQIFHKAHAFLLMYDITSSATFSAVSYWANCIQEGAAEDVNILLVGNKSDRTERQVKTHEAEILAKEYNFEFMECSAVTGENVVQGLETVARMLSQKHDTREEAMVLHKDPPQKKSSGCC</sequence>
<keyword evidence="1" id="KW-0547">Nucleotide-binding</keyword>
<dbReference type="PROSITE" id="PS51420">
    <property type="entry name" value="RHO"/>
    <property type="match status" value="1"/>
</dbReference>
<dbReference type="PRINTS" id="PR00449">
    <property type="entry name" value="RASTRNSFRMNG"/>
</dbReference>
<feature type="region of interest" description="Disordered" evidence="4">
    <location>
        <begin position="1"/>
        <end position="82"/>
    </location>
</feature>
<accession>A0AAN8AWX4</accession>
<evidence type="ECO:0000313" key="5">
    <source>
        <dbReference type="EMBL" id="KAK5872534.1"/>
    </source>
</evidence>
<dbReference type="Proteomes" id="UP001346869">
    <property type="component" value="Unassembled WGS sequence"/>
</dbReference>
<keyword evidence="2" id="KW-0342">GTP-binding</keyword>
<dbReference type="InterPro" id="IPR027417">
    <property type="entry name" value="P-loop_NTPase"/>
</dbReference>
<evidence type="ECO:0000313" key="6">
    <source>
        <dbReference type="Proteomes" id="UP001346869"/>
    </source>
</evidence>
<dbReference type="SMART" id="SM00173">
    <property type="entry name" value="RAS"/>
    <property type="match status" value="1"/>
</dbReference>
<dbReference type="PROSITE" id="PS51419">
    <property type="entry name" value="RAB"/>
    <property type="match status" value="1"/>
</dbReference>
<feature type="region of interest" description="Disordered" evidence="4">
    <location>
        <begin position="286"/>
        <end position="305"/>
    </location>
</feature>
<dbReference type="Gene3D" id="3.40.50.300">
    <property type="entry name" value="P-loop containing nucleotide triphosphate hydrolases"/>
    <property type="match status" value="1"/>
</dbReference>
<gene>
    <name evidence="5" type="ORF">PBY51_013224</name>
</gene>
<reference evidence="5 6" key="2">
    <citation type="journal article" date="2023" name="Mol. Biol. Evol.">
        <title>Genomics of Secondarily Temperate Adaptation in the Only Non-Antarctic Icefish.</title>
        <authorList>
            <person name="Rivera-Colon A.G."/>
            <person name="Rayamajhi N."/>
            <person name="Minhas B.F."/>
            <person name="Madrigal G."/>
            <person name="Bilyk K.T."/>
            <person name="Yoon V."/>
            <person name="Hune M."/>
            <person name="Gregory S."/>
            <person name="Cheng C.H.C."/>
            <person name="Catchen J.M."/>
        </authorList>
    </citation>
    <scope>NUCLEOTIDE SEQUENCE [LARGE SCALE GENOMIC DNA]</scope>
    <source>
        <strain evidence="5">JMC-PN-2008</strain>
    </source>
</reference>
<feature type="compositionally biased region" description="Basic and acidic residues" evidence="4">
    <location>
        <begin position="22"/>
        <end position="51"/>
    </location>
</feature>
<dbReference type="InterPro" id="IPR005225">
    <property type="entry name" value="Small_GTP-bd"/>
</dbReference>
<dbReference type="SMART" id="SM00175">
    <property type="entry name" value="RAB"/>
    <property type="match status" value="1"/>
</dbReference>
<dbReference type="GO" id="GO:0005525">
    <property type="term" value="F:GTP binding"/>
    <property type="evidence" value="ECO:0007669"/>
    <property type="project" value="UniProtKB-KW"/>
</dbReference>
<keyword evidence="6" id="KW-1185">Reference proteome</keyword>
<dbReference type="InterPro" id="IPR001806">
    <property type="entry name" value="Small_GTPase"/>
</dbReference>
<feature type="compositionally biased region" description="Basic and acidic residues" evidence="4">
    <location>
        <begin position="286"/>
        <end position="298"/>
    </location>
</feature>
<dbReference type="PROSITE" id="PS51421">
    <property type="entry name" value="RAS"/>
    <property type="match status" value="1"/>
</dbReference>
<dbReference type="Pfam" id="PF00071">
    <property type="entry name" value="Ras"/>
    <property type="match status" value="1"/>
</dbReference>
<dbReference type="PANTHER" id="PTHR47977">
    <property type="entry name" value="RAS-RELATED PROTEIN RAB"/>
    <property type="match status" value="1"/>
</dbReference>
<name>A0AAN8AWX4_ELEMC</name>
<evidence type="ECO:0000256" key="3">
    <source>
        <dbReference type="ARBA" id="ARBA00023288"/>
    </source>
</evidence>
<dbReference type="SMART" id="SM00174">
    <property type="entry name" value="RHO"/>
    <property type="match status" value="1"/>
</dbReference>
<dbReference type="InterPro" id="IPR050227">
    <property type="entry name" value="Rab"/>
</dbReference>
<evidence type="ECO:0000256" key="1">
    <source>
        <dbReference type="ARBA" id="ARBA00022741"/>
    </source>
</evidence>
<protein>
    <submittedName>
        <fullName evidence="5">Uncharacterized protein</fullName>
    </submittedName>
</protein>
<dbReference type="AlphaFoldDB" id="A0AAN8AWX4"/>
<dbReference type="GO" id="GO:0003924">
    <property type="term" value="F:GTPase activity"/>
    <property type="evidence" value="ECO:0007669"/>
    <property type="project" value="InterPro"/>
</dbReference>
<comment type="caution">
    <text evidence="5">The sequence shown here is derived from an EMBL/GenBank/DDBJ whole genome shotgun (WGS) entry which is preliminary data.</text>
</comment>
<dbReference type="FunFam" id="3.40.50.300:FF:001129">
    <property type="entry name" value="ras-related protein Rab-44 isoform X2"/>
    <property type="match status" value="1"/>
</dbReference>
<keyword evidence="3" id="KW-0449">Lipoprotein</keyword>